<proteinExistence type="predicted"/>
<reference evidence="1" key="1">
    <citation type="submission" date="2018-10" db="EMBL/GenBank/DDBJ databases">
        <title>Hidden diversity of soil giant viruses.</title>
        <authorList>
            <person name="Schulz F."/>
            <person name="Alteio L."/>
            <person name="Goudeau D."/>
            <person name="Ryan E.M."/>
            <person name="Malmstrom R.R."/>
            <person name="Blanchard J."/>
            <person name="Woyke T."/>
        </authorList>
    </citation>
    <scope>NUCLEOTIDE SEQUENCE</scope>
    <source>
        <strain evidence="1">SAV1</strain>
    </source>
</reference>
<sequence length="164" mass="19047">MSDKHMALSGIAQPILFEKILEAIDKGITTEQLRQDPLKYILSGKTKEIVVNRGGEGLKVSYAILKEMEKRGDELAKKIIEEDKFKYCSKNGDSRWCFLETEHQNYDRENPILIEILKEAKIKNIGGWKLHVYMVPVEPWAYQILTDDDIWRSEYVVGNIEFII</sequence>
<evidence type="ECO:0000313" key="1">
    <source>
        <dbReference type="EMBL" id="AYV85263.1"/>
    </source>
</evidence>
<accession>A0A3G5AHB3</accession>
<name>A0A3G5AHB3_9VIRU</name>
<organism evidence="1">
    <name type="scientific">Satyrvirus sp</name>
    <dbReference type="NCBI Taxonomy" id="2487771"/>
    <lineage>
        <taxon>Viruses</taxon>
        <taxon>Varidnaviria</taxon>
        <taxon>Bamfordvirae</taxon>
        <taxon>Nucleocytoviricota</taxon>
        <taxon>Megaviricetes</taxon>
        <taxon>Imitervirales</taxon>
        <taxon>Mimiviridae</taxon>
        <taxon>Megamimivirinae</taxon>
    </lineage>
</organism>
<dbReference type="EMBL" id="MK072444">
    <property type="protein sequence ID" value="AYV85263.1"/>
    <property type="molecule type" value="Genomic_DNA"/>
</dbReference>
<protein>
    <submittedName>
        <fullName evidence="1">Uncharacterized protein</fullName>
    </submittedName>
</protein>
<gene>
    <name evidence="1" type="ORF">Satyrvirus8_21</name>
</gene>